<gene>
    <name evidence="2" type="ORF">D9619_013569</name>
</gene>
<protein>
    <submittedName>
        <fullName evidence="2">Uncharacterized protein</fullName>
    </submittedName>
</protein>
<evidence type="ECO:0000256" key="1">
    <source>
        <dbReference type="SAM" id="MobiDB-lite"/>
    </source>
</evidence>
<feature type="region of interest" description="Disordered" evidence="1">
    <location>
        <begin position="42"/>
        <end position="67"/>
    </location>
</feature>
<proteinExistence type="predicted"/>
<accession>A0A8H5APZ7</accession>
<keyword evidence="3" id="KW-1185">Reference proteome</keyword>
<dbReference type="AlphaFoldDB" id="A0A8H5APZ7"/>
<dbReference type="Proteomes" id="UP000567179">
    <property type="component" value="Unassembled WGS sequence"/>
</dbReference>
<name>A0A8H5APZ7_9AGAR</name>
<organism evidence="2 3">
    <name type="scientific">Psilocybe cf. subviscida</name>
    <dbReference type="NCBI Taxonomy" id="2480587"/>
    <lineage>
        <taxon>Eukaryota</taxon>
        <taxon>Fungi</taxon>
        <taxon>Dikarya</taxon>
        <taxon>Basidiomycota</taxon>
        <taxon>Agaricomycotina</taxon>
        <taxon>Agaricomycetes</taxon>
        <taxon>Agaricomycetidae</taxon>
        <taxon>Agaricales</taxon>
        <taxon>Agaricineae</taxon>
        <taxon>Strophariaceae</taxon>
        <taxon>Psilocybe</taxon>
    </lineage>
</organism>
<evidence type="ECO:0000313" key="2">
    <source>
        <dbReference type="EMBL" id="KAF5309018.1"/>
    </source>
</evidence>
<evidence type="ECO:0000313" key="3">
    <source>
        <dbReference type="Proteomes" id="UP000567179"/>
    </source>
</evidence>
<comment type="caution">
    <text evidence="2">The sequence shown here is derived from an EMBL/GenBank/DDBJ whole genome shotgun (WGS) entry which is preliminary data.</text>
</comment>
<feature type="compositionally biased region" description="Polar residues" evidence="1">
    <location>
        <begin position="52"/>
        <end position="67"/>
    </location>
</feature>
<dbReference type="EMBL" id="JAACJJ010000062">
    <property type="protein sequence ID" value="KAF5309018.1"/>
    <property type="molecule type" value="Genomic_DNA"/>
</dbReference>
<reference evidence="2 3" key="1">
    <citation type="journal article" date="2020" name="ISME J.">
        <title>Uncovering the hidden diversity of litter-decomposition mechanisms in mushroom-forming fungi.</title>
        <authorList>
            <person name="Floudas D."/>
            <person name="Bentzer J."/>
            <person name="Ahren D."/>
            <person name="Johansson T."/>
            <person name="Persson P."/>
            <person name="Tunlid A."/>
        </authorList>
    </citation>
    <scope>NUCLEOTIDE SEQUENCE [LARGE SCALE GENOMIC DNA]</scope>
    <source>
        <strain evidence="2 3">CBS 101986</strain>
    </source>
</reference>
<sequence length="67" mass="7311">MALAVLELGLPPELMLTTVIEAVINTSPQHFPLSSAKSIPPWALHAHRPSNPGHTSVPFQPNTEKRH</sequence>